<proteinExistence type="predicted"/>
<feature type="transmembrane region" description="Helical" evidence="6">
    <location>
        <begin position="348"/>
        <end position="367"/>
    </location>
</feature>
<feature type="transmembrane region" description="Helical" evidence="6">
    <location>
        <begin position="45"/>
        <end position="68"/>
    </location>
</feature>
<dbReference type="KEGG" id="rge:RGE_25560"/>
<accession>I0HSB0</accession>
<feature type="transmembrane region" description="Helical" evidence="6">
    <location>
        <begin position="159"/>
        <end position="179"/>
    </location>
</feature>
<gene>
    <name evidence="8" type="ordered locus">RGE_25560</name>
</gene>
<feature type="transmembrane region" description="Helical" evidence="6">
    <location>
        <begin position="313"/>
        <end position="336"/>
    </location>
</feature>
<dbReference type="PROSITE" id="PS50850">
    <property type="entry name" value="MFS"/>
    <property type="match status" value="1"/>
</dbReference>
<evidence type="ECO:0000256" key="4">
    <source>
        <dbReference type="ARBA" id="ARBA00022989"/>
    </source>
</evidence>
<evidence type="ECO:0000259" key="7">
    <source>
        <dbReference type="PROSITE" id="PS50850"/>
    </source>
</evidence>
<evidence type="ECO:0000256" key="1">
    <source>
        <dbReference type="ARBA" id="ARBA00004141"/>
    </source>
</evidence>
<evidence type="ECO:0000313" key="8">
    <source>
        <dbReference type="EMBL" id="BAL95897.1"/>
    </source>
</evidence>
<keyword evidence="2" id="KW-0813">Transport</keyword>
<reference evidence="8 9" key="1">
    <citation type="journal article" date="2012" name="J. Bacteriol.">
        <title>Complete genome sequence of phototrophic betaproteobacterium Rubrivivax gelatinosus IL144.</title>
        <authorList>
            <person name="Nagashima S."/>
            <person name="Kamimura A."/>
            <person name="Shimizu T."/>
            <person name="Nakamura-isaki S."/>
            <person name="Aono E."/>
            <person name="Sakamoto K."/>
            <person name="Ichikawa N."/>
            <person name="Nakazawa H."/>
            <person name="Sekine M."/>
            <person name="Yamazaki S."/>
            <person name="Fujita N."/>
            <person name="Shimada K."/>
            <person name="Hanada S."/>
            <person name="Nagashima K.V.P."/>
        </authorList>
    </citation>
    <scope>NUCLEOTIDE SEQUENCE [LARGE SCALE GENOMIC DNA]</scope>
    <source>
        <strain evidence="9">NBRC 100245 / IL144</strain>
    </source>
</reference>
<dbReference type="InterPro" id="IPR011701">
    <property type="entry name" value="MFS"/>
</dbReference>
<dbReference type="Pfam" id="PF07690">
    <property type="entry name" value="MFS_1"/>
    <property type="match status" value="1"/>
</dbReference>
<dbReference type="AlphaFoldDB" id="I0HSB0"/>
<dbReference type="PANTHER" id="PTHR23505">
    <property type="entry name" value="SPINSTER"/>
    <property type="match status" value="1"/>
</dbReference>
<dbReference type="eggNOG" id="COG2271">
    <property type="taxonomic scope" value="Bacteria"/>
</dbReference>
<dbReference type="PATRIC" id="fig|983917.3.peg.2488"/>
<evidence type="ECO:0000256" key="2">
    <source>
        <dbReference type="ARBA" id="ARBA00022448"/>
    </source>
</evidence>
<dbReference type="EMBL" id="AP012320">
    <property type="protein sequence ID" value="BAL95897.1"/>
    <property type="molecule type" value="Genomic_DNA"/>
</dbReference>
<dbReference type="GO" id="GO:0022857">
    <property type="term" value="F:transmembrane transporter activity"/>
    <property type="evidence" value="ECO:0007669"/>
    <property type="project" value="InterPro"/>
</dbReference>
<keyword evidence="9" id="KW-1185">Reference proteome</keyword>
<feature type="domain" description="Major facilitator superfamily (MFS) profile" evidence="7">
    <location>
        <begin position="9"/>
        <end position="413"/>
    </location>
</feature>
<dbReference type="Gene3D" id="1.20.1250.20">
    <property type="entry name" value="MFS general substrate transporter like domains"/>
    <property type="match status" value="1"/>
</dbReference>
<dbReference type="SUPFAM" id="SSF103473">
    <property type="entry name" value="MFS general substrate transporter"/>
    <property type="match status" value="1"/>
</dbReference>
<dbReference type="PANTHER" id="PTHR23505:SF79">
    <property type="entry name" value="PROTEIN SPINSTER"/>
    <property type="match status" value="1"/>
</dbReference>
<comment type="subcellular location">
    <subcellularLocation>
        <location evidence="1">Membrane</location>
        <topology evidence="1">Multi-pass membrane protein</topology>
    </subcellularLocation>
</comment>
<protein>
    <submittedName>
        <fullName evidence="8">Major facilitator superfamily MFS_1</fullName>
    </submittedName>
</protein>
<feature type="transmembrane region" description="Helical" evidence="6">
    <location>
        <begin position="75"/>
        <end position="102"/>
    </location>
</feature>
<organism evidence="8 9">
    <name type="scientific">Rubrivivax gelatinosus (strain NBRC 100245 / IL144)</name>
    <dbReference type="NCBI Taxonomy" id="983917"/>
    <lineage>
        <taxon>Bacteria</taxon>
        <taxon>Pseudomonadati</taxon>
        <taxon>Pseudomonadota</taxon>
        <taxon>Betaproteobacteria</taxon>
        <taxon>Burkholderiales</taxon>
        <taxon>Sphaerotilaceae</taxon>
        <taxon>Rubrivivax</taxon>
    </lineage>
</organism>
<dbReference type="Proteomes" id="UP000007883">
    <property type="component" value="Chromosome"/>
</dbReference>
<evidence type="ECO:0000256" key="3">
    <source>
        <dbReference type="ARBA" id="ARBA00022692"/>
    </source>
</evidence>
<dbReference type="InterPro" id="IPR020846">
    <property type="entry name" value="MFS_dom"/>
</dbReference>
<dbReference type="InterPro" id="IPR044770">
    <property type="entry name" value="MFS_spinster-like"/>
</dbReference>
<feature type="transmembrane region" description="Helical" evidence="6">
    <location>
        <begin position="258"/>
        <end position="279"/>
    </location>
</feature>
<evidence type="ECO:0000313" key="9">
    <source>
        <dbReference type="Proteomes" id="UP000007883"/>
    </source>
</evidence>
<dbReference type="HOGENOM" id="CLU_001265_5_12_4"/>
<evidence type="ECO:0000256" key="6">
    <source>
        <dbReference type="SAM" id="Phobius"/>
    </source>
</evidence>
<keyword evidence="4 6" id="KW-1133">Transmembrane helix</keyword>
<dbReference type="InterPro" id="IPR036259">
    <property type="entry name" value="MFS_trans_sf"/>
</dbReference>
<evidence type="ECO:0000256" key="5">
    <source>
        <dbReference type="ARBA" id="ARBA00023136"/>
    </source>
</evidence>
<feature type="transmembrane region" description="Helical" evidence="6">
    <location>
        <begin position="379"/>
        <end position="407"/>
    </location>
</feature>
<feature type="transmembrane region" description="Helical" evidence="6">
    <location>
        <begin position="286"/>
        <end position="307"/>
    </location>
</feature>
<dbReference type="STRING" id="983917.RGE_25560"/>
<keyword evidence="5 6" id="KW-0472">Membrane</keyword>
<feature type="transmembrane region" description="Helical" evidence="6">
    <location>
        <begin position="217"/>
        <end position="238"/>
    </location>
</feature>
<sequence>MPAYAHHLSLLLMLALGVVSMMDAMIVGALITPIKAEFGFSDEQLGRMSSLFTLAGIAGAPVFGLLAGRWGRKPVLLAGVLLWSVASLLTGTAGGLAALLLWRALTGFGEAAYNSIAPGWLADLYRPRWRNFVFSLYMVKNKIGTALALALGGWLAAEYGWRTAFFVAGVPGIVLALLLGRVREPAIGATDAPAGGAAPAARRIGLRESLAVLRYRGYLLHVLALVFFYTAMSLQIWIPAFLHRAHALSNQQASAFLAQVLLFTLPVGIVGGLLASLVLQQRRWGYPAFLAATSMLAAAAFFEAYSAADLGRAQLFVALGTAAFGFSAGTLTTLVVETVPAPLRSAATALQIVLTSGIAGIVGPELVGLLSDAHTLQRAIFVGPACYLIAGVVWLAYAVAAALGAFAPAPEADAARR</sequence>
<dbReference type="GO" id="GO:0016020">
    <property type="term" value="C:membrane"/>
    <property type="evidence" value="ECO:0007669"/>
    <property type="project" value="UniProtKB-SubCell"/>
</dbReference>
<keyword evidence="3 6" id="KW-0812">Transmembrane</keyword>
<name>I0HSB0_RUBGI</name>